<dbReference type="Proteomes" id="UP001634394">
    <property type="component" value="Unassembled WGS sequence"/>
</dbReference>
<keyword evidence="2" id="KW-0732">Signal</keyword>
<proteinExistence type="predicted"/>
<feature type="region of interest" description="Disordered" evidence="1">
    <location>
        <begin position="130"/>
        <end position="154"/>
    </location>
</feature>
<organism evidence="3 4">
    <name type="scientific">Sinanodonta woodiana</name>
    <name type="common">Chinese pond mussel</name>
    <name type="synonym">Anodonta woodiana</name>
    <dbReference type="NCBI Taxonomy" id="1069815"/>
    <lineage>
        <taxon>Eukaryota</taxon>
        <taxon>Metazoa</taxon>
        <taxon>Spiralia</taxon>
        <taxon>Lophotrochozoa</taxon>
        <taxon>Mollusca</taxon>
        <taxon>Bivalvia</taxon>
        <taxon>Autobranchia</taxon>
        <taxon>Heteroconchia</taxon>
        <taxon>Palaeoheterodonta</taxon>
        <taxon>Unionida</taxon>
        <taxon>Unionoidea</taxon>
        <taxon>Unionidae</taxon>
        <taxon>Unioninae</taxon>
        <taxon>Sinanodonta</taxon>
    </lineage>
</organism>
<evidence type="ECO:0000313" key="3">
    <source>
        <dbReference type="EMBL" id="KAL3876546.1"/>
    </source>
</evidence>
<dbReference type="AlphaFoldDB" id="A0ABD3WRD5"/>
<name>A0ABD3WRD5_SINWO</name>
<feature type="signal peptide" evidence="2">
    <location>
        <begin position="1"/>
        <end position="19"/>
    </location>
</feature>
<sequence>MWDITAFVFLACVVKHITGQHGPHFHDNGRNPQRNNGNYKCTNTNCSLLYLQPTSCSDNLCNQERIRTASGTSVNQPANHHGPVKIPNKAPVPSRIPLNPHMILKKPHQAPILPKPPRERLAAKTPAKLFKHAEPSINAAGAAKGKPPKRSKYA</sequence>
<accession>A0ABD3WRD5</accession>
<evidence type="ECO:0000313" key="4">
    <source>
        <dbReference type="Proteomes" id="UP001634394"/>
    </source>
</evidence>
<feature type="chain" id="PRO_5044787628" description="Secreted protein" evidence="2">
    <location>
        <begin position="20"/>
        <end position="154"/>
    </location>
</feature>
<evidence type="ECO:0008006" key="5">
    <source>
        <dbReference type="Google" id="ProtNLM"/>
    </source>
</evidence>
<evidence type="ECO:0000256" key="1">
    <source>
        <dbReference type="SAM" id="MobiDB-lite"/>
    </source>
</evidence>
<comment type="caution">
    <text evidence="3">The sequence shown here is derived from an EMBL/GenBank/DDBJ whole genome shotgun (WGS) entry which is preliminary data.</text>
</comment>
<evidence type="ECO:0000256" key="2">
    <source>
        <dbReference type="SAM" id="SignalP"/>
    </source>
</evidence>
<protein>
    <recommendedName>
        <fullName evidence="5">Secreted protein</fullName>
    </recommendedName>
</protein>
<reference evidence="3 4" key="1">
    <citation type="submission" date="2024-11" db="EMBL/GenBank/DDBJ databases">
        <title>Chromosome-level genome assembly of the freshwater bivalve Anodonta woodiana.</title>
        <authorList>
            <person name="Chen X."/>
        </authorList>
    </citation>
    <scope>NUCLEOTIDE SEQUENCE [LARGE SCALE GENOMIC DNA]</scope>
    <source>
        <strain evidence="3">MN2024</strain>
        <tissue evidence="3">Gills</tissue>
    </source>
</reference>
<gene>
    <name evidence="3" type="ORF">ACJMK2_034387</name>
</gene>
<dbReference type="EMBL" id="JBJQND010000005">
    <property type="protein sequence ID" value="KAL3876546.1"/>
    <property type="molecule type" value="Genomic_DNA"/>
</dbReference>
<feature type="region of interest" description="Disordered" evidence="1">
    <location>
        <begin position="72"/>
        <end position="91"/>
    </location>
</feature>
<keyword evidence="4" id="KW-1185">Reference proteome</keyword>